<feature type="region of interest" description="Disordered" evidence="1">
    <location>
        <begin position="135"/>
        <end position="166"/>
    </location>
</feature>
<keyword evidence="3" id="KW-1185">Reference proteome</keyword>
<evidence type="ECO:0000256" key="1">
    <source>
        <dbReference type="SAM" id="MobiDB-lite"/>
    </source>
</evidence>
<feature type="region of interest" description="Disordered" evidence="1">
    <location>
        <begin position="52"/>
        <end position="82"/>
    </location>
</feature>
<dbReference type="EMBL" id="KZ678142">
    <property type="protein sequence ID" value="PSN62185.1"/>
    <property type="molecule type" value="Genomic_DNA"/>
</dbReference>
<feature type="compositionally biased region" description="Pro residues" evidence="1">
    <location>
        <begin position="1"/>
        <end position="27"/>
    </location>
</feature>
<evidence type="ECO:0000313" key="2">
    <source>
        <dbReference type="EMBL" id="PSN62185.1"/>
    </source>
</evidence>
<dbReference type="AlphaFoldDB" id="A0A2T2N9R4"/>
<name>A0A2T2N9R4_CORCC</name>
<accession>A0A2T2N9R4</accession>
<reference evidence="2 3" key="1">
    <citation type="journal article" date="2018" name="Front. Microbiol.">
        <title>Genome-Wide Analysis of Corynespora cassiicola Leaf Fall Disease Putative Effectors.</title>
        <authorList>
            <person name="Lopez D."/>
            <person name="Ribeiro S."/>
            <person name="Label P."/>
            <person name="Fumanal B."/>
            <person name="Venisse J.S."/>
            <person name="Kohler A."/>
            <person name="de Oliveira R.R."/>
            <person name="Labutti K."/>
            <person name="Lipzen A."/>
            <person name="Lail K."/>
            <person name="Bauer D."/>
            <person name="Ohm R.A."/>
            <person name="Barry K.W."/>
            <person name="Spatafora J."/>
            <person name="Grigoriev I.V."/>
            <person name="Martin F.M."/>
            <person name="Pujade-Renaud V."/>
        </authorList>
    </citation>
    <scope>NUCLEOTIDE SEQUENCE [LARGE SCALE GENOMIC DNA]</scope>
    <source>
        <strain evidence="2 3">Philippines</strain>
    </source>
</reference>
<proteinExistence type="predicted"/>
<organism evidence="2 3">
    <name type="scientific">Corynespora cassiicola Philippines</name>
    <dbReference type="NCBI Taxonomy" id="1448308"/>
    <lineage>
        <taxon>Eukaryota</taxon>
        <taxon>Fungi</taxon>
        <taxon>Dikarya</taxon>
        <taxon>Ascomycota</taxon>
        <taxon>Pezizomycotina</taxon>
        <taxon>Dothideomycetes</taxon>
        <taxon>Pleosporomycetidae</taxon>
        <taxon>Pleosporales</taxon>
        <taxon>Corynesporascaceae</taxon>
        <taxon>Corynespora</taxon>
    </lineage>
</organism>
<protein>
    <submittedName>
        <fullName evidence="2">Uncharacterized protein</fullName>
    </submittedName>
</protein>
<feature type="region of interest" description="Disordered" evidence="1">
    <location>
        <begin position="195"/>
        <end position="255"/>
    </location>
</feature>
<dbReference type="Proteomes" id="UP000240883">
    <property type="component" value="Unassembled WGS sequence"/>
</dbReference>
<dbReference type="PRINTS" id="PR01217">
    <property type="entry name" value="PRICHEXTENSN"/>
</dbReference>
<sequence>MPMPMPMPMPTPITHHPPPSPPSPHPLASPSLSFSPSPLLPTQLCTRPCTTHACTLPKRPRPSTRPPSVRASPPLPSLQPNAIASSLGERGTRDLFLFCSAHLIAPSRSPRLRPGLCAQSARLAARVEQHCPAATRPRKRVGCGNRSDLRASPSPSTPREGGHVPERHLAFPLRGPACLSSPALCCPVLSCPLPHPSSRRRRRQPPRAYRPTAKPSSREQIPTARKIKRKKRDFGPETVREVGTYLGAGDRGTDM</sequence>
<gene>
    <name evidence="2" type="ORF">BS50DRAFT_139762</name>
</gene>
<evidence type="ECO:0000313" key="3">
    <source>
        <dbReference type="Proteomes" id="UP000240883"/>
    </source>
</evidence>
<feature type="compositionally biased region" description="Low complexity" evidence="1">
    <location>
        <begin position="28"/>
        <end position="39"/>
    </location>
</feature>
<feature type="region of interest" description="Disordered" evidence="1">
    <location>
        <begin position="1"/>
        <end position="39"/>
    </location>
</feature>